<dbReference type="InterPro" id="IPR007492">
    <property type="entry name" value="LytTR_DNA-bd_dom"/>
</dbReference>
<dbReference type="SMART" id="SM00850">
    <property type="entry name" value="LytTR"/>
    <property type="match status" value="1"/>
</dbReference>
<dbReference type="PROSITE" id="PS50930">
    <property type="entry name" value="HTH_LYTTR"/>
    <property type="match status" value="1"/>
</dbReference>
<dbReference type="InterPro" id="IPR046947">
    <property type="entry name" value="LytR-like"/>
</dbReference>
<proteinExistence type="predicted"/>
<dbReference type="Pfam" id="PF04397">
    <property type="entry name" value="LytTR"/>
    <property type="match status" value="1"/>
</dbReference>
<dbReference type="PANTHER" id="PTHR37299:SF1">
    <property type="entry name" value="STAGE 0 SPORULATION PROTEIN A HOMOLOG"/>
    <property type="match status" value="1"/>
</dbReference>
<evidence type="ECO:0000313" key="2">
    <source>
        <dbReference type="EMBL" id="MFC4874541.1"/>
    </source>
</evidence>
<gene>
    <name evidence="2" type="ORF">ACFPFU_22750</name>
</gene>
<accession>A0ABV9T7X7</accession>
<dbReference type="EMBL" id="JBHSJJ010000019">
    <property type="protein sequence ID" value="MFC4874541.1"/>
    <property type="molecule type" value="Genomic_DNA"/>
</dbReference>
<dbReference type="Gene3D" id="2.40.50.1020">
    <property type="entry name" value="LytTr DNA-binding domain"/>
    <property type="match status" value="1"/>
</dbReference>
<dbReference type="Proteomes" id="UP001595818">
    <property type="component" value="Unassembled WGS sequence"/>
</dbReference>
<name>A0ABV9T7X7_9BACT</name>
<keyword evidence="3" id="KW-1185">Reference proteome</keyword>
<feature type="domain" description="HTH LytTR-type" evidence="1">
    <location>
        <begin position="29"/>
        <end position="127"/>
    </location>
</feature>
<evidence type="ECO:0000259" key="1">
    <source>
        <dbReference type="PROSITE" id="PS50930"/>
    </source>
</evidence>
<dbReference type="PANTHER" id="PTHR37299">
    <property type="entry name" value="TRANSCRIPTIONAL REGULATOR-RELATED"/>
    <property type="match status" value="1"/>
</dbReference>
<reference evidence="3" key="1">
    <citation type="journal article" date="2019" name="Int. J. Syst. Evol. Microbiol.">
        <title>The Global Catalogue of Microorganisms (GCM) 10K type strain sequencing project: providing services to taxonomists for standard genome sequencing and annotation.</title>
        <authorList>
            <consortium name="The Broad Institute Genomics Platform"/>
            <consortium name="The Broad Institute Genome Sequencing Center for Infectious Disease"/>
            <person name="Wu L."/>
            <person name="Ma J."/>
        </authorList>
    </citation>
    <scope>NUCLEOTIDE SEQUENCE [LARGE SCALE GENOMIC DNA]</scope>
    <source>
        <strain evidence="3">CGMCC 4.7466</strain>
    </source>
</reference>
<protein>
    <submittedName>
        <fullName evidence="2">LytR/AlgR family response regulator transcription factor</fullName>
    </submittedName>
</protein>
<dbReference type="RefSeq" id="WP_377068487.1">
    <property type="nucleotide sequence ID" value="NZ_JBHSJJ010000019.1"/>
</dbReference>
<comment type="caution">
    <text evidence="2">The sequence shown here is derived from an EMBL/GenBank/DDBJ whole genome shotgun (WGS) entry which is preliminary data.</text>
</comment>
<sequence>MKDNLQEYSTKAVNGTIDSNRELLIKDAIFIRDKGCLTKIKFAEIHYLKGDGNYTTLVTGTKSFSLRNILKEFEEVLPDHLFIRIHKSYIVNLNEINTISPKEVTVVNDKVPVGRTYYQNLINGVQKLGSSGLD</sequence>
<evidence type="ECO:0000313" key="3">
    <source>
        <dbReference type="Proteomes" id="UP001595818"/>
    </source>
</evidence>
<organism evidence="2 3">
    <name type="scientific">Negadavirga shengliensis</name>
    <dbReference type="NCBI Taxonomy" id="1389218"/>
    <lineage>
        <taxon>Bacteria</taxon>
        <taxon>Pseudomonadati</taxon>
        <taxon>Bacteroidota</taxon>
        <taxon>Cytophagia</taxon>
        <taxon>Cytophagales</taxon>
        <taxon>Cyclobacteriaceae</taxon>
        <taxon>Negadavirga</taxon>
    </lineage>
</organism>